<dbReference type="GO" id="GO:0005677">
    <property type="term" value="C:chromatin silencing complex"/>
    <property type="evidence" value="ECO:0007669"/>
    <property type="project" value="TreeGrafter"/>
</dbReference>
<dbReference type="SUPFAM" id="SSF53335">
    <property type="entry name" value="S-adenosyl-L-methionine-dependent methyltransferases"/>
    <property type="match status" value="1"/>
</dbReference>
<keyword evidence="12 13" id="KW-0539">Nucleus</keyword>
<dbReference type="Pfam" id="PF05148">
    <property type="entry name" value="Methyltransf_8"/>
    <property type="match status" value="1"/>
</dbReference>
<proteinExistence type="inferred from homology"/>
<dbReference type="InterPro" id="IPR029063">
    <property type="entry name" value="SAM-dependent_MTases_sf"/>
</dbReference>
<evidence type="ECO:0000256" key="3">
    <source>
        <dbReference type="ARBA" id="ARBA00020203"/>
    </source>
</evidence>
<keyword evidence="6 13" id="KW-0489">Methyltransferase</keyword>
<evidence type="ECO:0000256" key="5">
    <source>
        <dbReference type="ARBA" id="ARBA00022552"/>
    </source>
</evidence>
<evidence type="ECO:0000256" key="12">
    <source>
        <dbReference type="ARBA" id="ARBA00023242"/>
    </source>
</evidence>
<keyword evidence="10" id="KW-0805">Transcription regulation</keyword>
<reference evidence="15 16" key="1">
    <citation type="journal article" date="2018" name="Nat. Ecol. Evol.">
        <title>Genomic signatures of mitonuclear coevolution across populations of Tigriopus californicus.</title>
        <authorList>
            <person name="Barreto F.S."/>
            <person name="Watson E.T."/>
            <person name="Lima T.G."/>
            <person name="Willett C.S."/>
            <person name="Edmands S."/>
            <person name="Li W."/>
            <person name="Burton R.S."/>
        </authorList>
    </citation>
    <scope>NUCLEOTIDE SEQUENCE [LARGE SCALE GENOMIC DNA]</scope>
    <source>
        <strain evidence="15 16">San Diego</strain>
    </source>
</reference>
<dbReference type="STRING" id="6832.A0A553P5N9"/>
<keyword evidence="4" id="KW-0678">Repressor</keyword>
<dbReference type="EC" id="2.1.1.-" evidence="13"/>
<evidence type="ECO:0000256" key="11">
    <source>
        <dbReference type="ARBA" id="ARBA00023163"/>
    </source>
</evidence>
<keyword evidence="8 13" id="KW-0949">S-adenosyl-L-methionine</keyword>
<keyword evidence="16" id="KW-1185">Reference proteome</keyword>
<keyword evidence="7 13" id="KW-0808">Transferase</keyword>
<dbReference type="OMA" id="RKEATYT"/>
<dbReference type="InterPro" id="IPR042036">
    <property type="entry name" value="RRP8_N"/>
</dbReference>
<dbReference type="InterPro" id="IPR007823">
    <property type="entry name" value="RRP8"/>
</dbReference>
<sequence>MFSIPSWDGEATEDVVRLTKDPMATPPVTAKKKRKKPKKKKSDSVFIEPQKDQDSPEKSQAFAYKEAKQSLKKSKSLSSLKSLVKTSTSSLESVAESATHLLKRGIKFASLDDFANYMGGSKRKRSTDEDLPESSPKSKKAKTLDPAPFDREKLKVILDGESATKKENASGLSGAKSKLKSSRFRYLNELLYTQTGSKSFKMFKEDPHAFRDYHDGYMEQARKWPVDPLKIIITAILKMSGNPVIADFGCGEARLAKALSTFVVHSFDLVATDPCVTACDMAHTPLGSNSVDIAVFCLSLMGTNLKDYLKEANRVLKTEATLKIAEVESRFTDTPVDKFVHLVEKAGFSLKWKDTSQKYFVLMDFKKVDSGKKKMPELSLKPCFYKKR</sequence>
<comment type="caution">
    <text evidence="15">The sequence shown here is derived from an EMBL/GenBank/DDBJ whole genome shotgun (WGS) entry which is preliminary data.</text>
</comment>
<dbReference type="AlphaFoldDB" id="A0A553P5N9"/>
<dbReference type="GO" id="GO:0033553">
    <property type="term" value="C:rDNA heterochromatin"/>
    <property type="evidence" value="ECO:0007669"/>
    <property type="project" value="TreeGrafter"/>
</dbReference>
<evidence type="ECO:0000256" key="13">
    <source>
        <dbReference type="RuleBase" id="RU365074"/>
    </source>
</evidence>
<dbReference type="FunFam" id="3.40.50.150:FF:000068">
    <property type="entry name" value="Ribosomal RNA-processing protein 8"/>
    <property type="match status" value="1"/>
</dbReference>
<evidence type="ECO:0000256" key="8">
    <source>
        <dbReference type="ARBA" id="ARBA00022691"/>
    </source>
</evidence>
<evidence type="ECO:0000256" key="14">
    <source>
        <dbReference type="SAM" id="MobiDB-lite"/>
    </source>
</evidence>
<dbReference type="GO" id="GO:0000183">
    <property type="term" value="P:rDNA heterochromatin formation"/>
    <property type="evidence" value="ECO:0007669"/>
    <property type="project" value="TreeGrafter"/>
</dbReference>
<gene>
    <name evidence="15" type="ORF">TCAL_09113</name>
</gene>
<dbReference type="GO" id="GO:0005730">
    <property type="term" value="C:nucleolus"/>
    <property type="evidence" value="ECO:0007669"/>
    <property type="project" value="UniProtKB-SubCell"/>
</dbReference>
<evidence type="ECO:0000256" key="6">
    <source>
        <dbReference type="ARBA" id="ARBA00022603"/>
    </source>
</evidence>
<keyword evidence="9" id="KW-0156">Chromatin regulator</keyword>
<organism evidence="15 16">
    <name type="scientific">Tigriopus californicus</name>
    <name type="common">Marine copepod</name>
    <dbReference type="NCBI Taxonomy" id="6832"/>
    <lineage>
        <taxon>Eukaryota</taxon>
        <taxon>Metazoa</taxon>
        <taxon>Ecdysozoa</taxon>
        <taxon>Arthropoda</taxon>
        <taxon>Crustacea</taxon>
        <taxon>Multicrustacea</taxon>
        <taxon>Hexanauplia</taxon>
        <taxon>Copepoda</taxon>
        <taxon>Harpacticoida</taxon>
        <taxon>Harpacticidae</taxon>
        <taxon>Tigriopus</taxon>
    </lineage>
</organism>
<feature type="region of interest" description="Disordered" evidence="14">
    <location>
        <begin position="1"/>
        <end position="80"/>
    </location>
</feature>
<dbReference type="OrthoDB" id="10258825at2759"/>
<evidence type="ECO:0000256" key="4">
    <source>
        <dbReference type="ARBA" id="ARBA00022491"/>
    </source>
</evidence>
<dbReference type="GO" id="GO:0046015">
    <property type="term" value="P:regulation of transcription by glucose"/>
    <property type="evidence" value="ECO:0007669"/>
    <property type="project" value="TreeGrafter"/>
</dbReference>
<comment type="function">
    <text evidence="13">Probable methyltransferase required to silence rDNA.</text>
</comment>
<comment type="similarity">
    <text evidence="2 13">Belongs to the methyltransferase superfamily. RRP8 family.</text>
</comment>
<evidence type="ECO:0000256" key="9">
    <source>
        <dbReference type="ARBA" id="ARBA00022853"/>
    </source>
</evidence>
<comment type="subcellular location">
    <subcellularLocation>
        <location evidence="1 13">Nucleus</location>
        <location evidence="1 13">Nucleolus</location>
    </subcellularLocation>
</comment>
<evidence type="ECO:0000256" key="10">
    <source>
        <dbReference type="ARBA" id="ARBA00023015"/>
    </source>
</evidence>
<dbReference type="Gene3D" id="1.10.10.2150">
    <property type="entry name" value="Ribosomal RNA-processing protein 8, N-terminal domain"/>
    <property type="match status" value="1"/>
</dbReference>
<evidence type="ECO:0000256" key="2">
    <source>
        <dbReference type="ARBA" id="ARBA00006301"/>
    </source>
</evidence>
<dbReference type="PANTHER" id="PTHR12787:SF0">
    <property type="entry name" value="RIBOSOMAL RNA-PROCESSING PROTEIN 8"/>
    <property type="match status" value="1"/>
</dbReference>
<dbReference type="Gene3D" id="3.40.50.150">
    <property type="entry name" value="Vaccinia Virus protein VP39"/>
    <property type="match status" value="1"/>
</dbReference>
<evidence type="ECO:0000256" key="7">
    <source>
        <dbReference type="ARBA" id="ARBA00022679"/>
    </source>
</evidence>
<dbReference type="GO" id="GO:0042149">
    <property type="term" value="P:cellular response to glucose starvation"/>
    <property type="evidence" value="ECO:0007669"/>
    <property type="project" value="TreeGrafter"/>
</dbReference>
<evidence type="ECO:0000256" key="1">
    <source>
        <dbReference type="ARBA" id="ARBA00004604"/>
    </source>
</evidence>
<dbReference type="GO" id="GO:0032259">
    <property type="term" value="P:methylation"/>
    <property type="evidence" value="ECO:0007669"/>
    <property type="project" value="UniProtKB-KW"/>
</dbReference>
<evidence type="ECO:0000313" key="16">
    <source>
        <dbReference type="Proteomes" id="UP000318571"/>
    </source>
</evidence>
<dbReference type="PANTHER" id="PTHR12787">
    <property type="entry name" value="RIBOSOMAL RNA-PROCESSING PROTEIN 8"/>
    <property type="match status" value="1"/>
</dbReference>
<dbReference type="FunFam" id="1.10.10.2150:FF:000001">
    <property type="entry name" value="Ribosomal RNA-processing protein 8"/>
    <property type="match status" value="1"/>
</dbReference>
<name>A0A553P5N9_TIGCA</name>
<dbReference type="Proteomes" id="UP000318571">
    <property type="component" value="Chromosome 3"/>
</dbReference>
<keyword evidence="5 13" id="KW-0698">rRNA processing</keyword>
<evidence type="ECO:0000313" key="15">
    <source>
        <dbReference type="EMBL" id="TRY73005.1"/>
    </source>
</evidence>
<keyword evidence="11" id="KW-0804">Transcription</keyword>
<protein>
    <recommendedName>
        <fullName evidence="3 13">Ribosomal RNA-processing protein 8</fullName>
        <ecNumber evidence="13">2.1.1.-</ecNumber>
    </recommendedName>
</protein>
<accession>A0A553P5N9</accession>
<dbReference type="GO" id="GO:0006364">
    <property type="term" value="P:rRNA processing"/>
    <property type="evidence" value="ECO:0007669"/>
    <property type="project" value="UniProtKB-UniRule"/>
</dbReference>
<dbReference type="GO" id="GO:0008168">
    <property type="term" value="F:methyltransferase activity"/>
    <property type="evidence" value="ECO:0007669"/>
    <property type="project" value="UniProtKB-KW"/>
</dbReference>
<feature type="compositionally biased region" description="Basic residues" evidence="14">
    <location>
        <begin position="30"/>
        <end position="41"/>
    </location>
</feature>
<feature type="region of interest" description="Disordered" evidence="14">
    <location>
        <begin position="119"/>
        <end position="145"/>
    </location>
</feature>
<dbReference type="EMBL" id="VCGU01000007">
    <property type="protein sequence ID" value="TRY73005.1"/>
    <property type="molecule type" value="Genomic_DNA"/>
</dbReference>